<name>A5N0X6_CLOK5</name>
<proteinExistence type="predicted"/>
<dbReference type="HOGENOM" id="CLU_2842050_0_0_9"/>
<evidence type="ECO:0000313" key="1">
    <source>
        <dbReference type="EMBL" id="EDK34772.1"/>
    </source>
</evidence>
<dbReference type="STRING" id="431943.CKL_2760"/>
<accession>A5N0X6</accession>
<sequence length="65" mass="7913">MKKSLYFPTSIPTKSAASVEIQWITAFLLCDIQKIKNGWKDFNKRLYLWWFKGYNKNKKWLFYVS</sequence>
<keyword evidence="2" id="KW-1185">Reference proteome</keyword>
<dbReference type="AlphaFoldDB" id="A5N0X6"/>
<gene>
    <name evidence="1" type="ordered locus">CKL_2760</name>
</gene>
<dbReference type="Proteomes" id="UP000002411">
    <property type="component" value="Chromosome"/>
</dbReference>
<reference evidence="1 2" key="1">
    <citation type="journal article" date="2008" name="Proc. Natl. Acad. Sci. U.S.A.">
        <title>The genome of Clostridium kluyveri, a strict anaerobe with unique metabolic features.</title>
        <authorList>
            <person name="Seedorf H."/>
            <person name="Fricke W.F."/>
            <person name="Veith B."/>
            <person name="Brueggemann H."/>
            <person name="Liesegang H."/>
            <person name="Strittmatter A."/>
            <person name="Miethke M."/>
            <person name="Buckel W."/>
            <person name="Hinderberger J."/>
            <person name="Li F."/>
            <person name="Hagemeier C."/>
            <person name="Thauer R.K."/>
            <person name="Gottschalk G."/>
        </authorList>
    </citation>
    <scope>NUCLEOTIDE SEQUENCE [LARGE SCALE GENOMIC DNA]</scope>
    <source>
        <strain evidence="2">ATCC 8527 / DSM 555 / NCIMB 10680</strain>
    </source>
</reference>
<dbReference type="KEGG" id="ckl:CKL_2760"/>
<evidence type="ECO:0000313" key="2">
    <source>
        <dbReference type="Proteomes" id="UP000002411"/>
    </source>
</evidence>
<dbReference type="EMBL" id="CP000673">
    <property type="protein sequence ID" value="EDK34772.1"/>
    <property type="molecule type" value="Genomic_DNA"/>
</dbReference>
<protein>
    <submittedName>
        <fullName evidence="1">Uncharacterized protein</fullName>
    </submittedName>
</protein>
<organism evidence="1 2">
    <name type="scientific">Clostridium kluyveri (strain ATCC 8527 / DSM 555 / NBRC 12016 / NCIMB 10680 / K1)</name>
    <dbReference type="NCBI Taxonomy" id="431943"/>
    <lineage>
        <taxon>Bacteria</taxon>
        <taxon>Bacillati</taxon>
        <taxon>Bacillota</taxon>
        <taxon>Clostridia</taxon>
        <taxon>Eubacteriales</taxon>
        <taxon>Clostridiaceae</taxon>
        <taxon>Clostridium</taxon>
    </lineage>
</organism>